<keyword evidence="1" id="KW-0472">Membrane</keyword>
<protein>
    <submittedName>
        <fullName evidence="2">Uncharacterized protein</fullName>
    </submittedName>
</protein>
<evidence type="ECO:0000256" key="1">
    <source>
        <dbReference type="SAM" id="Phobius"/>
    </source>
</evidence>
<keyword evidence="1" id="KW-0812">Transmembrane</keyword>
<reference evidence="2" key="1">
    <citation type="journal article" date="2021" name="Proc. Natl. Acad. Sci. U.S.A.">
        <title>A Catalog of Tens of Thousands of Viruses from Human Metagenomes Reveals Hidden Associations with Chronic Diseases.</title>
        <authorList>
            <person name="Tisza M.J."/>
            <person name="Buck C.B."/>
        </authorList>
    </citation>
    <scope>NUCLEOTIDE SEQUENCE</scope>
    <source>
        <strain evidence="2">Ctrfz10</strain>
    </source>
</reference>
<organism evidence="2">
    <name type="scientific">Podoviridae sp. ctrfz10</name>
    <dbReference type="NCBI Taxonomy" id="2827749"/>
    <lineage>
        <taxon>Viruses</taxon>
        <taxon>Duplodnaviria</taxon>
        <taxon>Heunggongvirae</taxon>
        <taxon>Uroviricota</taxon>
        <taxon>Caudoviricetes</taxon>
    </lineage>
</organism>
<keyword evidence="1" id="KW-1133">Transmembrane helix</keyword>
<accession>A0A8S5TB03</accession>
<feature type="transmembrane region" description="Helical" evidence="1">
    <location>
        <begin position="16"/>
        <end position="37"/>
    </location>
</feature>
<dbReference type="EMBL" id="BK032779">
    <property type="protein sequence ID" value="DAF59930.1"/>
    <property type="molecule type" value="Genomic_DNA"/>
</dbReference>
<proteinExistence type="predicted"/>
<sequence length="40" mass="4377">MMDGETVSEKSWEGGLVALDLAACFMILGLLIAVEIFKKF</sequence>
<evidence type="ECO:0000313" key="2">
    <source>
        <dbReference type="EMBL" id="DAF59930.1"/>
    </source>
</evidence>
<name>A0A8S5TB03_9CAUD</name>